<protein>
    <submittedName>
        <fullName evidence="1">Uncharacterized protein</fullName>
    </submittedName>
</protein>
<organism evidence="1 2">
    <name type="scientific">Vallitalea maricola</name>
    <dbReference type="NCBI Taxonomy" id="3074433"/>
    <lineage>
        <taxon>Bacteria</taxon>
        <taxon>Bacillati</taxon>
        <taxon>Bacillota</taxon>
        <taxon>Clostridia</taxon>
        <taxon>Lachnospirales</taxon>
        <taxon>Vallitaleaceae</taxon>
        <taxon>Vallitalea</taxon>
    </lineage>
</organism>
<comment type="caution">
    <text evidence="1">The sequence shown here is derived from an EMBL/GenBank/DDBJ whole genome shotgun (WGS) entry which is preliminary data.</text>
</comment>
<evidence type="ECO:0000313" key="2">
    <source>
        <dbReference type="Proteomes" id="UP001374599"/>
    </source>
</evidence>
<accession>A0ACB5UIK7</accession>
<name>A0ACB5UIK7_9FIRM</name>
<gene>
    <name evidence="1" type="ORF">AN2V17_16110</name>
</gene>
<reference evidence="1" key="1">
    <citation type="submission" date="2023-09" db="EMBL/GenBank/DDBJ databases">
        <title>Vallitalea sediminicola and Vallitalea maricola sp. nov., anaerobic bacteria isolated from marine sediment.</title>
        <authorList>
            <person name="Hirano S."/>
            <person name="Maeda A."/>
            <person name="Terahara T."/>
            <person name="Mori K."/>
            <person name="Hamada M."/>
            <person name="Matsumoto R."/>
            <person name="Kobayashi T."/>
        </authorList>
    </citation>
    <scope>NUCLEOTIDE SEQUENCE</scope>
    <source>
        <strain evidence="1">AN17-2</strain>
    </source>
</reference>
<sequence length="351" mass="40295">MRNKSDADDIFQEVFLRYINKHPRFESEEHRKAWLIRVHKLIFRKPIIIIAILTICIFTTLPILAARIPSVYELMYHISPHVAQFFMPVQKSCDDNGIKMEVVATYIHEDKAEIYITMQDLTGDRIDETTDLYDSYSIHRPFNSSATCQLVGYEDTTKTATFLISMTEWGNKNITGDKITFSVREFISGKHVYDHIPLDIDLSTIRVASETNEIEIIGGGGNFERFLSDEDTTNVLLPCQPMNFPVEGIDFTGIGYLDDMLHIQIGVTNPLNNDNHGFFTLKDKNGNEIKCDYNVVFTDTSDDGERIDYMEYVFNIPQAEIEQYSLLGDFDTSGLFTEGNWQVTFPLELNK</sequence>
<dbReference type="Proteomes" id="UP001374599">
    <property type="component" value="Unassembled WGS sequence"/>
</dbReference>
<evidence type="ECO:0000313" key="1">
    <source>
        <dbReference type="EMBL" id="GMQ62379.1"/>
    </source>
</evidence>
<dbReference type="EMBL" id="BTPU01000025">
    <property type="protein sequence ID" value="GMQ62379.1"/>
    <property type="molecule type" value="Genomic_DNA"/>
</dbReference>
<proteinExistence type="predicted"/>
<keyword evidence="2" id="KW-1185">Reference proteome</keyword>